<reference evidence="2" key="1">
    <citation type="journal article" date="2022" name="Mol. Ecol. Resour.">
        <title>The genomes of chicory, endive, great burdock and yacon provide insights into Asteraceae palaeo-polyploidization history and plant inulin production.</title>
        <authorList>
            <person name="Fan W."/>
            <person name="Wang S."/>
            <person name="Wang H."/>
            <person name="Wang A."/>
            <person name="Jiang F."/>
            <person name="Liu H."/>
            <person name="Zhao H."/>
            <person name="Xu D."/>
            <person name="Zhang Y."/>
        </authorList>
    </citation>
    <scope>NUCLEOTIDE SEQUENCE [LARGE SCALE GENOMIC DNA]</scope>
    <source>
        <strain evidence="2">cv. Yunnan</strain>
    </source>
</reference>
<name>A0ACB9IS62_9ASTR</name>
<dbReference type="EMBL" id="CM042024">
    <property type="protein sequence ID" value="KAI3810769.1"/>
    <property type="molecule type" value="Genomic_DNA"/>
</dbReference>
<proteinExistence type="predicted"/>
<comment type="caution">
    <text evidence="1">The sequence shown here is derived from an EMBL/GenBank/DDBJ whole genome shotgun (WGS) entry which is preliminary data.</text>
</comment>
<evidence type="ECO:0000313" key="2">
    <source>
        <dbReference type="Proteomes" id="UP001056120"/>
    </source>
</evidence>
<sequence>MMKIMRIRMVHKVSYEDEVEVEFEKVDEEVHYKTIKGLEFDANFVEQVGNTEPEEDKEEGEVGEEEKSVQDEWAEKKNTWWKTVPETPQNSILKTKFISKGKDIGRIVSWL</sequence>
<organism evidence="1 2">
    <name type="scientific">Smallanthus sonchifolius</name>
    <dbReference type="NCBI Taxonomy" id="185202"/>
    <lineage>
        <taxon>Eukaryota</taxon>
        <taxon>Viridiplantae</taxon>
        <taxon>Streptophyta</taxon>
        <taxon>Embryophyta</taxon>
        <taxon>Tracheophyta</taxon>
        <taxon>Spermatophyta</taxon>
        <taxon>Magnoliopsida</taxon>
        <taxon>eudicotyledons</taxon>
        <taxon>Gunneridae</taxon>
        <taxon>Pentapetalae</taxon>
        <taxon>asterids</taxon>
        <taxon>campanulids</taxon>
        <taxon>Asterales</taxon>
        <taxon>Asteraceae</taxon>
        <taxon>Asteroideae</taxon>
        <taxon>Heliantheae alliance</taxon>
        <taxon>Millerieae</taxon>
        <taxon>Smallanthus</taxon>
    </lineage>
</organism>
<dbReference type="Proteomes" id="UP001056120">
    <property type="component" value="Linkage Group LG07"/>
</dbReference>
<gene>
    <name evidence="1" type="ORF">L1987_20391</name>
</gene>
<accession>A0ACB9IS62</accession>
<reference evidence="1 2" key="2">
    <citation type="journal article" date="2022" name="Mol. Ecol. Resour.">
        <title>The genomes of chicory, endive, great burdock and yacon provide insights into Asteraceae paleo-polyploidization history and plant inulin production.</title>
        <authorList>
            <person name="Fan W."/>
            <person name="Wang S."/>
            <person name="Wang H."/>
            <person name="Wang A."/>
            <person name="Jiang F."/>
            <person name="Liu H."/>
            <person name="Zhao H."/>
            <person name="Xu D."/>
            <person name="Zhang Y."/>
        </authorList>
    </citation>
    <scope>NUCLEOTIDE SEQUENCE [LARGE SCALE GENOMIC DNA]</scope>
    <source>
        <strain evidence="2">cv. Yunnan</strain>
        <tissue evidence="1">Leaves</tissue>
    </source>
</reference>
<protein>
    <submittedName>
        <fullName evidence="1">Uncharacterized protein</fullName>
    </submittedName>
</protein>
<evidence type="ECO:0000313" key="1">
    <source>
        <dbReference type="EMBL" id="KAI3810769.1"/>
    </source>
</evidence>
<keyword evidence="2" id="KW-1185">Reference proteome</keyword>